<accession>A0A3P1T4N0</accession>
<feature type="domain" description="Lipid/polyisoprenoid-binding YceI-like" evidence="2">
    <location>
        <begin position="10"/>
        <end position="178"/>
    </location>
</feature>
<protein>
    <submittedName>
        <fullName evidence="3">Polyisoprenoid-binding protein</fullName>
    </submittedName>
</protein>
<evidence type="ECO:0000313" key="3">
    <source>
        <dbReference type="EMBL" id="RRD04274.1"/>
    </source>
</evidence>
<dbReference type="RefSeq" id="WP_124845129.1">
    <property type="nucleotide sequence ID" value="NZ_JAUNKP010000019.1"/>
</dbReference>
<gene>
    <name evidence="3" type="ORF">EII34_10595</name>
</gene>
<reference evidence="3 4" key="1">
    <citation type="submission" date="2018-11" db="EMBL/GenBank/DDBJ databases">
        <title>Genomes From Bacteria Associated with the Canine Oral Cavity: a Test Case for Automated Genome-Based Taxonomic Assignment.</title>
        <authorList>
            <person name="Coil D.A."/>
            <person name="Jospin G."/>
            <person name="Darling A.E."/>
            <person name="Wallis C."/>
            <person name="Davis I.J."/>
            <person name="Harris S."/>
            <person name="Eisen J.A."/>
            <person name="Holcombe L.J."/>
            <person name="O'Flynn C."/>
        </authorList>
    </citation>
    <scope>NUCLEOTIDE SEQUENCE [LARGE SCALE GENOMIC DNA]</scope>
    <source>
        <strain evidence="3 4">OH887_COT-365</strain>
    </source>
</reference>
<dbReference type="Pfam" id="PF04264">
    <property type="entry name" value="YceI"/>
    <property type="match status" value="1"/>
</dbReference>
<comment type="similarity">
    <text evidence="1">Belongs to the UPF0312 family.</text>
</comment>
<dbReference type="EMBL" id="RQZG01000012">
    <property type="protein sequence ID" value="RRD04274.1"/>
    <property type="molecule type" value="Genomic_DNA"/>
</dbReference>
<dbReference type="PANTHER" id="PTHR34406:SF1">
    <property type="entry name" value="PROTEIN YCEI"/>
    <property type="match status" value="1"/>
</dbReference>
<evidence type="ECO:0000259" key="2">
    <source>
        <dbReference type="SMART" id="SM00867"/>
    </source>
</evidence>
<evidence type="ECO:0000256" key="1">
    <source>
        <dbReference type="ARBA" id="ARBA00008812"/>
    </source>
</evidence>
<dbReference type="InterPro" id="IPR036761">
    <property type="entry name" value="TTHA0802/YceI-like_sf"/>
</dbReference>
<evidence type="ECO:0000313" key="4">
    <source>
        <dbReference type="Proteomes" id="UP000280819"/>
    </source>
</evidence>
<dbReference type="PANTHER" id="PTHR34406">
    <property type="entry name" value="PROTEIN YCEI"/>
    <property type="match status" value="1"/>
</dbReference>
<dbReference type="Proteomes" id="UP000280819">
    <property type="component" value="Unassembled WGS sequence"/>
</dbReference>
<dbReference type="Gene3D" id="2.40.128.110">
    <property type="entry name" value="Lipid/polyisoprenoid-binding, YceI-like"/>
    <property type="match status" value="1"/>
</dbReference>
<sequence length="180" mass="19172">MTVLTDLNADYTLDPTHTNIGFEVRHAMITKVRGHFEATGTAHLVGSDPAASNVSISLDVASVDTGNKDRDAHLTSPDFFDVAQFPTIDFRSTAVALSNPTEVEVTGDLTIHGTTRQVTIPMELTGVAVDPFGNERVGFEGGLTIKRSDFGLTWNAALEAGGVLVSDKVNLVFDVSLIKA</sequence>
<comment type="caution">
    <text evidence="3">The sequence shown here is derived from an EMBL/GenBank/DDBJ whole genome shotgun (WGS) entry which is preliminary data.</text>
</comment>
<dbReference type="InterPro" id="IPR007372">
    <property type="entry name" value="Lipid/polyisoprenoid-bd_YceI"/>
</dbReference>
<dbReference type="AlphaFoldDB" id="A0A3P1T4N0"/>
<name>A0A3P1T4N0_9ACTN</name>
<dbReference type="SMART" id="SM00867">
    <property type="entry name" value="YceI"/>
    <property type="match status" value="1"/>
</dbReference>
<dbReference type="SUPFAM" id="SSF101874">
    <property type="entry name" value="YceI-like"/>
    <property type="match status" value="1"/>
</dbReference>
<organism evidence="3 4">
    <name type="scientific">Arachnia propionica</name>
    <dbReference type="NCBI Taxonomy" id="1750"/>
    <lineage>
        <taxon>Bacteria</taxon>
        <taxon>Bacillati</taxon>
        <taxon>Actinomycetota</taxon>
        <taxon>Actinomycetes</taxon>
        <taxon>Propionibacteriales</taxon>
        <taxon>Propionibacteriaceae</taxon>
        <taxon>Arachnia</taxon>
    </lineage>
</organism>
<dbReference type="OrthoDB" id="9811006at2"/>
<proteinExistence type="inferred from homology"/>